<dbReference type="RefSeq" id="WP_184041160.1">
    <property type="nucleotide sequence ID" value="NZ_JACHHY010000020.1"/>
</dbReference>
<keyword evidence="5 10" id="KW-0573">Peptidoglycan synthesis</keyword>
<keyword evidence="13" id="KW-1185">Reference proteome</keyword>
<dbReference type="GO" id="GO:0015648">
    <property type="term" value="F:lipid-linked peptidoglycan transporter activity"/>
    <property type="evidence" value="ECO:0007669"/>
    <property type="project" value="UniProtKB-UniRule"/>
</dbReference>
<evidence type="ECO:0000256" key="1">
    <source>
        <dbReference type="ARBA" id="ARBA00004651"/>
    </source>
</evidence>
<dbReference type="GO" id="GO:0071555">
    <property type="term" value="P:cell wall organization"/>
    <property type="evidence" value="ECO:0007669"/>
    <property type="project" value="UniProtKB-UniRule"/>
</dbReference>
<dbReference type="CDD" id="cd13123">
    <property type="entry name" value="MATE_MurJ_like"/>
    <property type="match status" value="1"/>
</dbReference>
<evidence type="ECO:0000313" key="13">
    <source>
        <dbReference type="Proteomes" id="UP000575898"/>
    </source>
</evidence>
<evidence type="ECO:0000256" key="3">
    <source>
        <dbReference type="ARBA" id="ARBA00022692"/>
    </source>
</evidence>
<evidence type="ECO:0000256" key="2">
    <source>
        <dbReference type="ARBA" id="ARBA00022475"/>
    </source>
</evidence>
<dbReference type="PANTHER" id="PTHR47019:SF1">
    <property type="entry name" value="LIPID II FLIPPASE MURJ"/>
    <property type="match status" value="1"/>
</dbReference>
<dbReference type="PRINTS" id="PR01806">
    <property type="entry name" value="VIRFACTRMVIN"/>
</dbReference>
<dbReference type="UniPathway" id="UPA00219"/>
<feature type="transmembrane region" description="Helical" evidence="10">
    <location>
        <begin position="134"/>
        <end position="154"/>
    </location>
</feature>
<feature type="transmembrane region" description="Helical" evidence="10">
    <location>
        <begin position="91"/>
        <end position="114"/>
    </location>
</feature>
<keyword evidence="4 10" id="KW-0133">Cell shape</keyword>
<feature type="transmembrane region" description="Helical" evidence="10">
    <location>
        <begin position="411"/>
        <end position="429"/>
    </location>
</feature>
<comment type="pathway">
    <text evidence="10">Cell wall biogenesis; peptidoglycan biosynthesis.</text>
</comment>
<dbReference type="PIRSF" id="PIRSF002869">
    <property type="entry name" value="MviN"/>
    <property type="match status" value="1"/>
</dbReference>
<accession>A0A840MKS4</accession>
<feature type="transmembrane region" description="Helical" evidence="10">
    <location>
        <begin position="274"/>
        <end position="292"/>
    </location>
</feature>
<dbReference type="Pfam" id="PF03023">
    <property type="entry name" value="MurJ"/>
    <property type="match status" value="1"/>
</dbReference>
<keyword evidence="2 10" id="KW-1003">Cell membrane</keyword>
<dbReference type="Proteomes" id="UP000575898">
    <property type="component" value="Unassembled WGS sequence"/>
</dbReference>
<feature type="transmembrane region" description="Helical" evidence="10">
    <location>
        <begin position="236"/>
        <end position="254"/>
    </location>
</feature>
<feature type="transmembrane region" description="Helical" evidence="10">
    <location>
        <begin position="354"/>
        <end position="374"/>
    </location>
</feature>
<evidence type="ECO:0000256" key="11">
    <source>
        <dbReference type="PIRNR" id="PIRNR002869"/>
    </source>
</evidence>
<feature type="transmembrane region" description="Helical" evidence="10">
    <location>
        <begin position="188"/>
        <end position="208"/>
    </location>
</feature>
<feature type="transmembrane region" description="Helical" evidence="10">
    <location>
        <begin position="480"/>
        <end position="503"/>
    </location>
</feature>
<evidence type="ECO:0000256" key="6">
    <source>
        <dbReference type="ARBA" id="ARBA00022989"/>
    </source>
</evidence>
<gene>
    <name evidence="10" type="primary">murJ</name>
    <name evidence="12" type="ORF">HNQ59_003082</name>
</gene>
<sequence length="513" mass="55542">MNLLKALTTVSGMTLVSRILGFLREAIISHAFGASAATDAFFTAFKLPNLLRRIFAEGAFSQAFVPVLAEYKTQKTEAETQQLVAKVTGTLALALFVVTALGILAAPTVIYLTAPGFAKNADKFSLACDMLRVTFPYILLISLSSLAGSVLNTYNKFSIPAFTPTLLNISLILFSLWLAPYFDPPAMALAWGVFAGGVAQLFFQLPYLRKIGMLTWPRLGLKDEAVMRILKKMGPAVLGVSVAQVSLIINTMLASLLPDGSISWMNYADRLMEFPTGVLGVALGTILLPSLSKHHAANNAVEYSRLLDWGLRLCLLLSVPATCALAVLSEPLIGTLFVHGKFTTHDMLMTQRALVAYAVGLLGLISIKILAPGFYARGDTKTPVRIGMITLGLTQLMNVVFMFILPLQHAGLALSIGIASCFNAGMLYIRSRQQGFYQPQAGWIKFLLQVVVASVVMSVLCHFAAQQFGGWTSAPALTRAGYLTATVLLGAASYFAMLLAMGVRPRQFMRREH</sequence>
<dbReference type="GO" id="GO:0008360">
    <property type="term" value="P:regulation of cell shape"/>
    <property type="evidence" value="ECO:0007669"/>
    <property type="project" value="UniProtKB-UniRule"/>
</dbReference>
<name>A0A840MKS4_9PROT</name>
<comment type="function">
    <text evidence="8 10 11">Involved in peptidoglycan biosynthesis. Transports lipid-linked peptidoglycan precursors from the inner to the outer leaflet of the cytoplasmic membrane.</text>
</comment>
<evidence type="ECO:0000256" key="7">
    <source>
        <dbReference type="ARBA" id="ARBA00023136"/>
    </source>
</evidence>
<dbReference type="HAMAP" id="MF_02078">
    <property type="entry name" value="MurJ_MviN"/>
    <property type="match status" value="1"/>
</dbReference>
<feature type="transmembrane region" description="Helical" evidence="10">
    <location>
        <begin position="441"/>
        <end position="465"/>
    </location>
</feature>
<reference evidence="12 13" key="1">
    <citation type="submission" date="2020-08" db="EMBL/GenBank/DDBJ databases">
        <title>Genomic Encyclopedia of Type Strains, Phase IV (KMG-IV): sequencing the most valuable type-strain genomes for metagenomic binning, comparative biology and taxonomic classification.</title>
        <authorList>
            <person name="Goeker M."/>
        </authorList>
    </citation>
    <scope>NUCLEOTIDE SEQUENCE [LARGE SCALE GENOMIC DNA]</scope>
    <source>
        <strain evidence="12 13">DSM 27165</strain>
    </source>
</reference>
<keyword evidence="10" id="KW-0997">Cell inner membrane</keyword>
<evidence type="ECO:0000256" key="9">
    <source>
        <dbReference type="ARBA" id="ARBA00061532"/>
    </source>
</evidence>
<feature type="transmembrane region" description="Helical" evidence="10">
    <location>
        <begin position="161"/>
        <end position="182"/>
    </location>
</feature>
<dbReference type="InterPro" id="IPR051050">
    <property type="entry name" value="Lipid_II_flippase_MurJ/MviN"/>
</dbReference>
<organism evidence="12 13">
    <name type="scientific">Chitinivorax tropicus</name>
    <dbReference type="NCBI Taxonomy" id="714531"/>
    <lineage>
        <taxon>Bacteria</taxon>
        <taxon>Pseudomonadati</taxon>
        <taxon>Pseudomonadota</taxon>
        <taxon>Betaproteobacteria</taxon>
        <taxon>Chitinivorax</taxon>
    </lineage>
</organism>
<feature type="transmembrane region" description="Helical" evidence="10">
    <location>
        <begin position="313"/>
        <end position="334"/>
    </location>
</feature>
<keyword evidence="7 10" id="KW-0472">Membrane</keyword>
<dbReference type="EMBL" id="JACHHY010000020">
    <property type="protein sequence ID" value="MBB5019774.1"/>
    <property type="molecule type" value="Genomic_DNA"/>
</dbReference>
<dbReference type="InterPro" id="IPR004268">
    <property type="entry name" value="MurJ"/>
</dbReference>
<comment type="subcellular location">
    <subcellularLocation>
        <location evidence="10">Cell inner membrane</location>
        <topology evidence="10">Multi-pass membrane protein</topology>
    </subcellularLocation>
    <subcellularLocation>
        <location evidence="1">Cell membrane</location>
        <topology evidence="1">Multi-pass membrane protein</topology>
    </subcellularLocation>
</comment>
<keyword evidence="10 11" id="KW-0813">Transport</keyword>
<comment type="caution">
    <text evidence="12">The sequence shown here is derived from an EMBL/GenBank/DDBJ whole genome shotgun (WGS) entry which is preliminary data.</text>
</comment>
<dbReference type="GO" id="GO:0034204">
    <property type="term" value="P:lipid translocation"/>
    <property type="evidence" value="ECO:0007669"/>
    <property type="project" value="TreeGrafter"/>
</dbReference>
<evidence type="ECO:0000256" key="4">
    <source>
        <dbReference type="ARBA" id="ARBA00022960"/>
    </source>
</evidence>
<dbReference type="GO" id="GO:0005886">
    <property type="term" value="C:plasma membrane"/>
    <property type="evidence" value="ECO:0007669"/>
    <property type="project" value="UniProtKB-SubCell"/>
</dbReference>
<comment type="similarity">
    <text evidence="9 10 11">Belongs to the MurJ/MviN family.</text>
</comment>
<dbReference type="AlphaFoldDB" id="A0A840MKS4"/>
<keyword evidence="10 11" id="KW-0961">Cell wall biogenesis/degradation</keyword>
<feature type="transmembrane region" description="Helical" evidence="10">
    <location>
        <begin position="386"/>
        <end position="405"/>
    </location>
</feature>
<evidence type="ECO:0000256" key="10">
    <source>
        <dbReference type="HAMAP-Rule" id="MF_02078"/>
    </source>
</evidence>
<evidence type="ECO:0000256" key="5">
    <source>
        <dbReference type="ARBA" id="ARBA00022984"/>
    </source>
</evidence>
<keyword evidence="3 10" id="KW-0812">Transmembrane</keyword>
<keyword evidence="6 10" id="KW-1133">Transmembrane helix</keyword>
<dbReference type="NCBIfam" id="TIGR01695">
    <property type="entry name" value="murJ_mviN"/>
    <property type="match status" value="1"/>
</dbReference>
<protein>
    <recommendedName>
        <fullName evidence="10">Probable lipid II flippase MurJ</fullName>
    </recommendedName>
</protein>
<proteinExistence type="inferred from homology"/>
<evidence type="ECO:0000256" key="8">
    <source>
        <dbReference type="ARBA" id="ARBA00060041"/>
    </source>
</evidence>
<evidence type="ECO:0000313" key="12">
    <source>
        <dbReference type="EMBL" id="MBB5019774.1"/>
    </source>
</evidence>
<dbReference type="PANTHER" id="PTHR47019">
    <property type="entry name" value="LIPID II FLIPPASE MURJ"/>
    <property type="match status" value="1"/>
</dbReference>
<dbReference type="GO" id="GO:0009252">
    <property type="term" value="P:peptidoglycan biosynthetic process"/>
    <property type="evidence" value="ECO:0007669"/>
    <property type="project" value="UniProtKB-UniRule"/>
</dbReference>